<protein>
    <submittedName>
        <fullName evidence="2">Uncharacterized protein</fullName>
    </submittedName>
</protein>
<gene>
    <name evidence="2" type="ORF">DJ64_00275</name>
</gene>
<organism evidence="2 3">
    <name type="scientific">Streptomyces griseorubens</name>
    <dbReference type="NCBI Taxonomy" id="66897"/>
    <lineage>
        <taxon>Bacteria</taxon>
        <taxon>Bacillati</taxon>
        <taxon>Actinomycetota</taxon>
        <taxon>Actinomycetes</taxon>
        <taxon>Kitasatosporales</taxon>
        <taxon>Streptomycetaceae</taxon>
        <taxon>Streptomyces</taxon>
        <taxon>Streptomyces althioticus group</taxon>
    </lineage>
</organism>
<keyword evidence="3" id="KW-1185">Reference proteome</keyword>
<name>A0ABR4TBH3_9ACTN</name>
<feature type="region of interest" description="Disordered" evidence="1">
    <location>
        <begin position="258"/>
        <end position="290"/>
    </location>
</feature>
<evidence type="ECO:0000256" key="1">
    <source>
        <dbReference type="SAM" id="MobiDB-lite"/>
    </source>
</evidence>
<evidence type="ECO:0000313" key="2">
    <source>
        <dbReference type="EMBL" id="KEG44401.1"/>
    </source>
</evidence>
<comment type="caution">
    <text evidence="2">The sequence shown here is derived from an EMBL/GenBank/DDBJ whole genome shotgun (WGS) entry which is preliminary data.</text>
</comment>
<proteinExistence type="predicted"/>
<accession>A0ABR4TBH3</accession>
<evidence type="ECO:0000313" key="3">
    <source>
        <dbReference type="Proteomes" id="UP000027632"/>
    </source>
</evidence>
<dbReference type="Proteomes" id="UP000027632">
    <property type="component" value="Unassembled WGS sequence"/>
</dbReference>
<dbReference type="EMBL" id="JJMG01000001">
    <property type="protein sequence ID" value="KEG44401.1"/>
    <property type="molecule type" value="Genomic_DNA"/>
</dbReference>
<sequence length="493" mass="55480">MLRVEVDAAGWSRRAGVRSALAARELQKEGTFVSMIQPVANGLRTDHPVPGLPFINDERLLLDNPDAIERTGRNQGEGLWGRTDRLRGGGWVAFTTETKNRDYAWAVHQHPEHGRTVLLIRDKDMSGLHHEWMYGNNGFLYRHGGYWWDGTRWYRPQQVVDRAYEGYDARPVSDAVTVTAIDVLARPATSHTARVVKIADFRAPEEPLPHWREHLALWASHRTPGSRPLDQCIVDLQAPELDLARLVDRAGLAQIAELKQEDLPHPKHGRRDLPPPQAETAEGPRWSRPVARDWAEQYRRTHGPEKLLSATSAFGTEQPRGLVEDHNRLTEIIADSLKDAEESKKNRLFTRGGSTRREEQAAHLAWWPAVAINDGTDGFIPLDAVRTTIIEAVLGGLAWDAEHLDDSKHVSLSDIRSDVVHLIDWYILREPRLAPALFGEICLDARVRCGLDPKDVGDLLRRSLHLDSGLDRQTLNALLDLALPPSAQSRDGR</sequence>
<reference evidence="2 3" key="1">
    <citation type="submission" date="2014-04" db="EMBL/GenBank/DDBJ databases">
        <title>Draft genome sequence of the novel Streptomyces griseorubens JSD-1 playing a role in carbon and nitrogen cycle.</title>
        <authorList>
            <consortium name="Shanghai Jiao Tong University"/>
            <person name="Feng H."/>
            <person name="Sun Y."/>
            <person name="Zhi Y."/>
            <person name="Mao L."/>
            <person name="Luo Y."/>
            <person name="Wei X."/>
            <person name="Zhou P."/>
        </authorList>
    </citation>
    <scope>NUCLEOTIDE SEQUENCE [LARGE SCALE GENOMIC DNA]</scope>
    <source>
        <strain evidence="2 3">JSD-1</strain>
    </source>
</reference>